<protein>
    <submittedName>
        <fullName evidence="1">Uncharacterized protein</fullName>
    </submittedName>
</protein>
<evidence type="ECO:0000313" key="2">
    <source>
        <dbReference type="Proteomes" id="UP001147760"/>
    </source>
</evidence>
<proteinExistence type="predicted"/>
<dbReference type="EMBL" id="JAPWDO010000004">
    <property type="protein sequence ID" value="KAJ5472388.1"/>
    <property type="molecule type" value="Genomic_DNA"/>
</dbReference>
<dbReference type="AlphaFoldDB" id="A0A9X0BMF2"/>
<reference evidence="1" key="2">
    <citation type="journal article" date="2023" name="IMA Fungus">
        <title>Comparative genomic study of the Penicillium genus elucidates a diverse pangenome and 15 lateral gene transfer events.</title>
        <authorList>
            <person name="Petersen C."/>
            <person name="Sorensen T."/>
            <person name="Nielsen M.R."/>
            <person name="Sondergaard T.E."/>
            <person name="Sorensen J.L."/>
            <person name="Fitzpatrick D.A."/>
            <person name="Frisvad J.C."/>
            <person name="Nielsen K.L."/>
        </authorList>
    </citation>
    <scope>NUCLEOTIDE SEQUENCE</scope>
    <source>
        <strain evidence="1">IBT 17660</strain>
    </source>
</reference>
<keyword evidence="2" id="KW-1185">Reference proteome</keyword>
<comment type="caution">
    <text evidence="1">The sequence shown here is derived from an EMBL/GenBank/DDBJ whole genome shotgun (WGS) entry which is preliminary data.</text>
</comment>
<dbReference type="OrthoDB" id="4333047at2759"/>
<dbReference type="Proteomes" id="UP001147760">
    <property type="component" value="Unassembled WGS sequence"/>
</dbReference>
<accession>A0A9X0BMF2</accession>
<organism evidence="1 2">
    <name type="scientific">Penicillium desertorum</name>
    <dbReference type="NCBI Taxonomy" id="1303715"/>
    <lineage>
        <taxon>Eukaryota</taxon>
        <taxon>Fungi</taxon>
        <taxon>Dikarya</taxon>
        <taxon>Ascomycota</taxon>
        <taxon>Pezizomycotina</taxon>
        <taxon>Eurotiomycetes</taxon>
        <taxon>Eurotiomycetidae</taxon>
        <taxon>Eurotiales</taxon>
        <taxon>Aspergillaceae</taxon>
        <taxon>Penicillium</taxon>
    </lineage>
</organism>
<evidence type="ECO:0000313" key="1">
    <source>
        <dbReference type="EMBL" id="KAJ5472388.1"/>
    </source>
</evidence>
<sequence>MSSTYPQTELVSTTLREGISGYISRAKLENRLYEIFGRKIEVVYFCGLITFQAKREVKEHEIADLCEDERVNWN</sequence>
<gene>
    <name evidence="1" type="ORF">N7530_006389</name>
</gene>
<name>A0A9X0BMF2_9EURO</name>
<reference evidence="1" key="1">
    <citation type="submission" date="2022-12" db="EMBL/GenBank/DDBJ databases">
        <authorList>
            <person name="Petersen C."/>
        </authorList>
    </citation>
    <scope>NUCLEOTIDE SEQUENCE</scope>
    <source>
        <strain evidence="1">IBT 17660</strain>
    </source>
</reference>